<keyword evidence="2" id="KW-0808">Transferase</keyword>
<protein>
    <submittedName>
        <fullName evidence="2">N-acetyltransferase</fullName>
    </submittedName>
</protein>
<dbReference type="PANTHER" id="PTHR43792">
    <property type="entry name" value="GNAT FAMILY, PUTATIVE (AFU_ORTHOLOGUE AFUA_3G00765)-RELATED-RELATED"/>
    <property type="match status" value="1"/>
</dbReference>
<evidence type="ECO:0000313" key="2">
    <source>
        <dbReference type="EMBL" id="RWW98820.1"/>
    </source>
</evidence>
<organism evidence="2 3">
    <name type="scientific">Flavobacterium cerinum</name>
    <dbReference type="NCBI Taxonomy" id="2502784"/>
    <lineage>
        <taxon>Bacteria</taxon>
        <taxon>Pseudomonadati</taxon>
        <taxon>Bacteroidota</taxon>
        <taxon>Flavobacteriia</taxon>
        <taxon>Flavobacteriales</taxon>
        <taxon>Flavobacteriaceae</taxon>
        <taxon>Flavobacterium</taxon>
    </lineage>
</organism>
<dbReference type="RefSeq" id="WP_128390396.1">
    <property type="nucleotide sequence ID" value="NZ_SBII01000009.1"/>
</dbReference>
<reference evidence="2 3" key="1">
    <citation type="submission" date="2019-01" db="EMBL/GenBank/DDBJ databases">
        <title>Flavobacterium sp. nov.,isolated from freshwater.</title>
        <authorList>
            <person name="Zhang R."/>
            <person name="Du Z.-J."/>
        </authorList>
    </citation>
    <scope>NUCLEOTIDE SEQUENCE [LARGE SCALE GENOMIC DNA]</scope>
    <source>
        <strain evidence="2 3">1E403</strain>
    </source>
</reference>
<dbReference type="CDD" id="cd04301">
    <property type="entry name" value="NAT_SF"/>
    <property type="match status" value="1"/>
</dbReference>
<dbReference type="AlphaFoldDB" id="A0A3S3QZC5"/>
<evidence type="ECO:0000313" key="3">
    <source>
        <dbReference type="Proteomes" id="UP000287527"/>
    </source>
</evidence>
<gene>
    <name evidence="2" type="ORF">EPI11_12905</name>
</gene>
<feature type="domain" description="N-acetyltransferase" evidence="1">
    <location>
        <begin position="10"/>
        <end position="165"/>
    </location>
</feature>
<dbReference type="EMBL" id="SBII01000009">
    <property type="protein sequence ID" value="RWW98820.1"/>
    <property type="molecule type" value="Genomic_DNA"/>
</dbReference>
<dbReference type="InterPro" id="IPR000182">
    <property type="entry name" value="GNAT_dom"/>
</dbReference>
<proteinExistence type="predicted"/>
<dbReference type="InterPro" id="IPR051531">
    <property type="entry name" value="N-acetyltransferase"/>
</dbReference>
<dbReference type="PANTHER" id="PTHR43792:SF16">
    <property type="entry name" value="N-ACETYLTRANSFERASE DOMAIN-CONTAINING PROTEIN"/>
    <property type="match status" value="1"/>
</dbReference>
<dbReference type="Pfam" id="PF13302">
    <property type="entry name" value="Acetyltransf_3"/>
    <property type="match status" value="1"/>
</dbReference>
<keyword evidence="3" id="KW-1185">Reference proteome</keyword>
<dbReference type="PROSITE" id="PS51186">
    <property type="entry name" value="GNAT"/>
    <property type="match status" value="1"/>
</dbReference>
<dbReference type="OrthoDB" id="9788916at2"/>
<dbReference type="Gene3D" id="3.40.630.30">
    <property type="match status" value="1"/>
</dbReference>
<accession>A0A3S3QZC5</accession>
<evidence type="ECO:0000259" key="1">
    <source>
        <dbReference type="PROSITE" id="PS51186"/>
    </source>
</evidence>
<dbReference type="GO" id="GO:0016747">
    <property type="term" value="F:acyltransferase activity, transferring groups other than amino-acyl groups"/>
    <property type="evidence" value="ECO:0007669"/>
    <property type="project" value="InterPro"/>
</dbReference>
<dbReference type="SUPFAM" id="SSF55729">
    <property type="entry name" value="Acyl-CoA N-acyltransferases (Nat)"/>
    <property type="match status" value="1"/>
</dbReference>
<name>A0A3S3QZC5_9FLAO</name>
<sequence>MSILHKSESIIIRDLLAEEQALFLDHFSDNEVTRHVPYRTTEQYTELFKMAVENNNKGIFNRWGIYNAADNDFIGVCLARHFSYNPDQLEIGYTLSKRYWGKGIGTEVSRALVQYCFEKTDNEEVVAVTDLDNVGSQKVLEKAGFTRLDDLVIDDEDLAFFMIKR</sequence>
<dbReference type="InterPro" id="IPR016181">
    <property type="entry name" value="Acyl_CoA_acyltransferase"/>
</dbReference>
<dbReference type="Proteomes" id="UP000287527">
    <property type="component" value="Unassembled WGS sequence"/>
</dbReference>
<comment type="caution">
    <text evidence="2">The sequence shown here is derived from an EMBL/GenBank/DDBJ whole genome shotgun (WGS) entry which is preliminary data.</text>
</comment>